<dbReference type="GeneID" id="94430873"/>
<reference evidence="1 2" key="1">
    <citation type="journal article" date="2017" name="Int. J. Parasitol.">
        <title>The genome of the protozoan parasite Cystoisospora suis and a reverse vaccinology approach to identify vaccine candidates.</title>
        <authorList>
            <person name="Palmieri N."/>
            <person name="Shrestha A."/>
            <person name="Ruttkowski B."/>
            <person name="Beck T."/>
            <person name="Vogl C."/>
            <person name="Tomley F."/>
            <person name="Blake D.P."/>
            <person name="Joachim A."/>
        </authorList>
    </citation>
    <scope>NUCLEOTIDE SEQUENCE [LARGE SCALE GENOMIC DNA]</scope>
    <source>
        <strain evidence="1 2">Wien I</strain>
    </source>
</reference>
<accession>A0A2C6KQM5</accession>
<keyword evidence="2" id="KW-1185">Reference proteome</keyword>
<feature type="non-terminal residue" evidence="1">
    <location>
        <position position="1"/>
    </location>
</feature>
<name>A0A2C6KQM5_9APIC</name>
<comment type="caution">
    <text evidence="1">The sequence shown here is derived from an EMBL/GenBank/DDBJ whole genome shotgun (WGS) entry which is preliminary data.</text>
</comment>
<dbReference type="AlphaFoldDB" id="A0A2C6KQM5"/>
<protein>
    <submittedName>
        <fullName evidence="1">Uncharacterized protein</fullName>
    </submittedName>
</protein>
<evidence type="ECO:0000313" key="1">
    <source>
        <dbReference type="EMBL" id="PHJ18653.1"/>
    </source>
</evidence>
<dbReference type="Proteomes" id="UP000221165">
    <property type="component" value="Unassembled WGS sequence"/>
</dbReference>
<sequence>LLPLPGREERIKMSLHLLTPSFLIKISSLPSKRKRLQSLTDRSLRELDRNLFCSLWNRTISIFFLIHV</sequence>
<evidence type="ECO:0000313" key="2">
    <source>
        <dbReference type="Proteomes" id="UP000221165"/>
    </source>
</evidence>
<dbReference type="VEuPathDB" id="ToxoDB:CSUI_007517"/>
<dbReference type="RefSeq" id="XP_067920359.1">
    <property type="nucleotide sequence ID" value="XM_068067662.1"/>
</dbReference>
<gene>
    <name evidence="1" type="ORF">CSUI_007517</name>
</gene>
<organism evidence="1 2">
    <name type="scientific">Cystoisospora suis</name>
    <dbReference type="NCBI Taxonomy" id="483139"/>
    <lineage>
        <taxon>Eukaryota</taxon>
        <taxon>Sar</taxon>
        <taxon>Alveolata</taxon>
        <taxon>Apicomplexa</taxon>
        <taxon>Conoidasida</taxon>
        <taxon>Coccidia</taxon>
        <taxon>Eucoccidiorida</taxon>
        <taxon>Eimeriorina</taxon>
        <taxon>Sarcocystidae</taxon>
        <taxon>Cystoisospora</taxon>
    </lineage>
</organism>
<proteinExistence type="predicted"/>
<dbReference type="EMBL" id="MIGC01003968">
    <property type="protein sequence ID" value="PHJ18653.1"/>
    <property type="molecule type" value="Genomic_DNA"/>
</dbReference>